<name>A0AAV5VTL3_9BILA</name>
<sequence>LSALVIYLMVTKTPKPGQAFTRYLILLQLSIISVDLNFGILYSPIGLYPVPGGLCNGILCTLFGFSGHAGTMLMFFTIPYVGACLIYCVHYKYITILAMINHRPVSATNAFLFRIAVFTIFTIPAILHSQLYRSIDGGPAFVKQNFPTLSYLFEDPKYRAFAYDLTLQPHLTIALVSTTLFVS</sequence>
<comment type="caution">
    <text evidence="2">The sequence shown here is derived from an EMBL/GenBank/DDBJ whole genome shotgun (WGS) entry which is preliminary data.</text>
</comment>
<feature type="non-terminal residue" evidence="2">
    <location>
        <position position="183"/>
    </location>
</feature>
<keyword evidence="1" id="KW-1133">Transmembrane helix</keyword>
<reference evidence="2" key="1">
    <citation type="submission" date="2023-10" db="EMBL/GenBank/DDBJ databases">
        <title>Genome assembly of Pristionchus species.</title>
        <authorList>
            <person name="Yoshida K."/>
            <person name="Sommer R.J."/>
        </authorList>
    </citation>
    <scope>NUCLEOTIDE SEQUENCE</scope>
    <source>
        <strain evidence="2">RS5133</strain>
    </source>
</reference>
<evidence type="ECO:0008006" key="4">
    <source>
        <dbReference type="Google" id="ProtNLM"/>
    </source>
</evidence>
<keyword evidence="1" id="KW-0472">Membrane</keyword>
<dbReference type="EMBL" id="BTSY01000004">
    <property type="protein sequence ID" value="GMT21698.1"/>
    <property type="molecule type" value="Genomic_DNA"/>
</dbReference>
<dbReference type="InterPro" id="IPR019429">
    <property type="entry name" value="7TM_GPCR_serpentine_rcpt_Sri"/>
</dbReference>
<organism evidence="2 3">
    <name type="scientific">Pristionchus fissidentatus</name>
    <dbReference type="NCBI Taxonomy" id="1538716"/>
    <lineage>
        <taxon>Eukaryota</taxon>
        <taxon>Metazoa</taxon>
        <taxon>Ecdysozoa</taxon>
        <taxon>Nematoda</taxon>
        <taxon>Chromadorea</taxon>
        <taxon>Rhabditida</taxon>
        <taxon>Rhabditina</taxon>
        <taxon>Diplogasteromorpha</taxon>
        <taxon>Diplogasteroidea</taxon>
        <taxon>Neodiplogasteridae</taxon>
        <taxon>Pristionchus</taxon>
    </lineage>
</organism>
<feature type="transmembrane region" description="Helical" evidence="1">
    <location>
        <begin position="20"/>
        <end position="38"/>
    </location>
</feature>
<feature type="transmembrane region" description="Helical" evidence="1">
    <location>
        <begin position="71"/>
        <end position="90"/>
    </location>
</feature>
<dbReference type="PANTHER" id="PTHR45830:SF15">
    <property type="entry name" value="SERPENTINE RECEPTOR, CLASS I"/>
    <property type="match status" value="1"/>
</dbReference>
<proteinExistence type="predicted"/>
<protein>
    <recommendedName>
        <fullName evidence="4">G protein-coupled receptor</fullName>
    </recommendedName>
</protein>
<evidence type="ECO:0000313" key="2">
    <source>
        <dbReference type="EMBL" id="GMT21698.1"/>
    </source>
</evidence>
<accession>A0AAV5VTL3</accession>
<feature type="non-terminal residue" evidence="2">
    <location>
        <position position="1"/>
    </location>
</feature>
<feature type="transmembrane region" description="Helical" evidence="1">
    <location>
        <begin position="111"/>
        <end position="131"/>
    </location>
</feature>
<keyword evidence="1" id="KW-0812">Transmembrane</keyword>
<dbReference type="PANTHER" id="PTHR45830">
    <property type="entry name" value="SERPENTINE RECEPTOR, CLASS I"/>
    <property type="match status" value="1"/>
</dbReference>
<dbReference type="Proteomes" id="UP001432322">
    <property type="component" value="Unassembled WGS sequence"/>
</dbReference>
<dbReference type="Pfam" id="PF10327">
    <property type="entry name" value="7TM_GPCR_Sri"/>
    <property type="match status" value="1"/>
</dbReference>
<keyword evidence="3" id="KW-1185">Reference proteome</keyword>
<gene>
    <name evidence="2" type="ORF">PFISCL1PPCAC_12995</name>
</gene>
<evidence type="ECO:0000313" key="3">
    <source>
        <dbReference type="Proteomes" id="UP001432322"/>
    </source>
</evidence>
<dbReference type="AlphaFoldDB" id="A0AAV5VTL3"/>
<evidence type="ECO:0000256" key="1">
    <source>
        <dbReference type="SAM" id="Phobius"/>
    </source>
</evidence>